<protein>
    <submittedName>
        <fullName evidence="1">Uncharacterized protein</fullName>
    </submittedName>
</protein>
<proteinExistence type="predicted"/>
<reference evidence="1 2" key="1">
    <citation type="submission" date="2015-01" db="EMBL/GenBank/DDBJ databases">
        <title>Evolution of Trichinella species and genotypes.</title>
        <authorList>
            <person name="Korhonen P.K."/>
            <person name="Edoardo P."/>
            <person name="Giuseppe L.R."/>
            <person name="Gasser R.B."/>
        </authorList>
    </citation>
    <scope>NUCLEOTIDE SEQUENCE [LARGE SCALE GENOMIC DNA]</scope>
    <source>
        <strain evidence="1">ISS417</strain>
    </source>
</reference>
<dbReference type="OrthoDB" id="5913085at2759"/>
<evidence type="ECO:0000313" key="2">
    <source>
        <dbReference type="Proteomes" id="UP000055048"/>
    </source>
</evidence>
<dbReference type="AlphaFoldDB" id="A0A0V0UD52"/>
<accession>A0A0V0UD52</accession>
<comment type="caution">
    <text evidence="1">The sequence shown here is derived from an EMBL/GenBank/DDBJ whole genome shotgun (WGS) entry which is preliminary data.</text>
</comment>
<dbReference type="Proteomes" id="UP000055048">
    <property type="component" value="Unassembled WGS sequence"/>
</dbReference>
<dbReference type="EMBL" id="JYDJ01000020">
    <property type="protein sequence ID" value="KRX49077.1"/>
    <property type="molecule type" value="Genomic_DNA"/>
</dbReference>
<evidence type="ECO:0000313" key="1">
    <source>
        <dbReference type="EMBL" id="KRX49077.1"/>
    </source>
</evidence>
<sequence>MLGILVSTDPLAADQRRLVFRSGRMFGREVGRKANLQAVFDVKRSRRFGPIVGFLFFHSIRRYPVVLVHRTDDVQMLTARILLAEDAFSGHW</sequence>
<organism evidence="1 2">
    <name type="scientific">Trichinella murrelli</name>
    <dbReference type="NCBI Taxonomy" id="144512"/>
    <lineage>
        <taxon>Eukaryota</taxon>
        <taxon>Metazoa</taxon>
        <taxon>Ecdysozoa</taxon>
        <taxon>Nematoda</taxon>
        <taxon>Enoplea</taxon>
        <taxon>Dorylaimia</taxon>
        <taxon>Trichinellida</taxon>
        <taxon>Trichinellidae</taxon>
        <taxon>Trichinella</taxon>
    </lineage>
</organism>
<name>A0A0V0UD52_9BILA</name>
<gene>
    <name evidence="1" type="ORF">T05_11720</name>
</gene>
<keyword evidence="2" id="KW-1185">Reference proteome</keyword>